<dbReference type="OrthoDB" id="3813676at2"/>
<feature type="chain" id="PRO_5022104086" description="Ig-like domain-containing protein" evidence="1">
    <location>
        <begin position="24"/>
        <end position="435"/>
    </location>
</feature>
<gene>
    <name evidence="2" type="ORF">FB561_6754</name>
</gene>
<feature type="signal peptide" evidence="1">
    <location>
        <begin position="1"/>
        <end position="23"/>
    </location>
</feature>
<evidence type="ECO:0000256" key="1">
    <source>
        <dbReference type="SAM" id="SignalP"/>
    </source>
</evidence>
<evidence type="ECO:0008006" key="4">
    <source>
        <dbReference type="Google" id="ProtNLM"/>
    </source>
</evidence>
<reference evidence="2 3" key="1">
    <citation type="submission" date="2019-06" db="EMBL/GenBank/DDBJ databases">
        <title>Sequencing the genomes of 1000 actinobacteria strains.</title>
        <authorList>
            <person name="Klenk H.-P."/>
        </authorList>
    </citation>
    <scope>NUCLEOTIDE SEQUENCE [LARGE SCALE GENOMIC DNA]</scope>
    <source>
        <strain evidence="2 3">DSM 24683</strain>
    </source>
</reference>
<evidence type="ECO:0000313" key="2">
    <source>
        <dbReference type="EMBL" id="TWD75316.1"/>
    </source>
</evidence>
<name>A0A561B8M7_9ACTN</name>
<organism evidence="2 3">
    <name type="scientific">Kribbella amoyensis</name>
    <dbReference type="NCBI Taxonomy" id="996641"/>
    <lineage>
        <taxon>Bacteria</taxon>
        <taxon>Bacillati</taxon>
        <taxon>Actinomycetota</taxon>
        <taxon>Actinomycetes</taxon>
        <taxon>Propionibacteriales</taxon>
        <taxon>Kribbellaceae</taxon>
        <taxon>Kribbella</taxon>
    </lineage>
</organism>
<keyword evidence="1" id="KW-0732">Signal</keyword>
<sequence length="435" mass="45329">MVKKSLAAMAVVGALAVPTVAQAAQAAPAAPSSAAVADVRLAWAGAGKVRISWTEPAGRENSIFLKTAGQTERIGVTSATAPNELIVPISALKPSHDPASTARIYVEDPSTAGASSAAFDRYVRGETALAPMMTAGALQWQFAPDTATDTTPNDPLDVSDPGRIQPRLLRSDAGRCESVSLPATTGLSGTVPRQPGAYTADLVLANEWGESKLASVRVRTSSTTFSTPAAGVYGGRLTMSGAISLQELAHTGPGECTLPPGMNGLGGREMVLHGRNSATSPWYVIGVAKTDAQGKYTFVIANTGAREYRAVLKESAGAGLANYQSISTPKVTRAIPQVIEARFVEPEIALGQQPNATVVVAPYGSHQVALQFKNASGQWQGLMYRTLVGGGAESGPFAFNRVGTHQFRWWVAASTGSTGLPVDAGYTYPFTLTVR</sequence>
<evidence type="ECO:0000313" key="3">
    <source>
        <dbReference type="Proteomes" id="UP000318380"/>
    </source>
</evidence>
<protein>
    <recommendedName>
        <fullName evidence="4">Ig-like domain-containing protein</fullName>
    </recommendedName>
</protein>
<comment type="caution">
    <text evidence="2">The sequence shown here is derived from an EMBL/GenBank/DDBJ whole genome shotgun (WGS) entry which is preliminary data.</text>
</comment>
<dbReference type="EMBL" id="VIVK01000002">
    <property type="protein sequence ID" value="TWD75316.1"/>
    <property type="molecule type" value="Genomic_DNA"/>
</dbReference>
<keyword evidence="3" id="KW-1185">Reference proteome</keyword>
<dbReference type="RefSeq" id="WP_145814029.1">
    <property type="nucleotide sequence ID" value="NZ_VIVK01000002.1"/>
</dbReference>
<dbReference type="Proteomes" id="UP000318380">
    <property type="component" value="Unassembled WGS sequence"/>
</dbReference>
<proteinExistence type="predicted"/>
<accession>A0A561B8M7</accession>
<dbReference type="AlphaFoldDB" id="A0A561B8M7"/>